<evidence type="ECO:0000313" key="1">
    <source>
        <dbReference type="EMBL" id="KAI6087272.1"/>
    </source>
</evidence>
<comment type="caution">
    <text evidence="1">The sequence shown here is derived from an EMBL/GenBank/DDBJ whole genome shotgun (WGS) entry which is preliminary data.</text>
</comment>
<dbReference type="EMBL" id="MU394309">
    <property type="protein sequence ID" value="KAI6087272.1"/>
    <property type="molecule type" value="Genomic_DNA"/>
</dbReference>
<protein>
    <submittedName>
        <fullName evidence="1">Uncharacterized protein</fullName>
    </submittedName>
</protein>
<proteinExistence type="predicted"/>
<reference evidence="1 2" key="1">
    <citation type="journal article" date="2022" name="New Phytol.">
        <title>Ecological generalism drives hyperdiversity of secondary metabolite gene clusters in xylarialean endophytes.</title>
        <authorList>
            <person name="Franco M.E.E."/>
            <person name="Wisecaver J.H."/>
            <person name="Arnold A.E."/>
            <person name="Ju Y.M."/>
            <person name="Slot J.C."/>
            <person name="Ahrendt S."/>
            <person name="Moore L.P."/>
            <person name="Eastman K.E."/>
            <person name="Scott K."/>
            <person name="Konkel Z."/>
            <person name="Mondo S.J."/>
            <person name="Kuo A."/>
            <person name="Hayes R.D."/>
            <person name="Haridas S."/>
            <person name="Andreopoulos B."/>
            <person name="Riley R."/>
            <person name="LaButti K."/>
            <person name="Pangilinan J."/>
            <person name="Lipzen A."/>
            <person name="Amirebrahimi M."/>
            <person name="Yan J."/>
            <person name="Adam C."/>
            <person name="Keymanesh K."/>
            <person name="Ng V."/>
            <person name="Louie K."/>
            <person name="Northen T."/>
            <person name="Drula E."/>
            <person name="Henrissat B."/>
            <person name="Hsieh H.M."/>
            <person name="Youens-Clark K."/>
            <person name="Lutzoni F."/>
            <person name="Miadlikowska J."/>
            <person name="Eastwood D.C."/>
            <person name="Hamelin R.C."/>
            <person name="Grigoriev I.V."/>
            <person name="U'Ren J.M."/>
        </authorList>
    </citation>
    <scope>NUCLEOTIDE SEQUENCE [LARGE SCALE GENOMIC DNA]</scope>
    <source>
        <strain evidence="1 2">ER1909</strain>
    </source>
</reference>
<dbReference type="Proteomes" id="UP001497680">
    <property type="component" value="Unassembled WGS sequence"/>
</dbReference>
<organism evidence="1 2">
    <name type="scientific">Hypoxylon rubiginosum</name>
    <dbReference type="NCBI Taxonomy" id="110542"/>
    <lineage>
        <taxon>Eukaryota</taxon>
        <taxon>Fungi</taxon>
        <taxon>Dikarya</taxon>
        <taxon>Ascomycota</taxon>
        <taxon>Pezizomycotina</taxon>
        <taxon>Sordariomycetes</taxon>
        <taxon>Xylariomycetidae</taxon>
        <taxon>Xylariales</taxon>
        <taxon>Hypoxylaceae</taxon>
        <taxon>Hypoxylon</taxon>
    </lineage>
</organism>
<sequence>MDDPEAGKIEECQPGYPRYTALLSSNLGWLIFRRFDKLRARILLRKQDNLSLLEQELDQIDKQETSLLFLGKSRCDQNPDRLSALSKIDAALADYDELVERTNRILSLHSAGRRDIASLQNWVEGTGCLARDETAYLSCRSELVSLAPVTDSGIQQLETWVEDRLVRLLHRFRRARARQRSTDPNVHIYRGPWIRRTANALLIVLVTLLLIIPVMICNLVSTFSVRIIIVIISTIS</sequence>
<gene>
    <name evidence="1" type="ORF">F4821DRAFT_116876</name>
</gene>
<evidence type="ECO:0000313" key="2">
    <source>
        <dbReference type="Proteomes" id="UP001497680"/>
    </source>
</evidence>
<name>A0ACC0D3E7_9PEZI</name>
<keyword evidence="2" id="KW-1185">Reference proteome</keyword>
<accession>A0ACC0D3E7</accession>